<comment type="caution">
    <text evidence="2">The sequence shown here is derived from an EMBL/GenBank/DDBJ whole genome shotgun (WGS) entry which is preliminary data.</text>
</comment>
<dbReference type="Gene3D" id="3.40.50.300">
    <property type="entry name" value="P-loop containing nucleotide triphosphate hydrolases"/>
    <property type="match status" value="1"/>
</dbReference>
<dbReference type="InterPro" id="IPR027417">
    <property type="entry name" value="P-loop_NTPase"/>
</dbReference>
<evidence type="ECO:0000313" key="2">
    <source>
        <dbReference type="EMBL" id="MPL94017.1"/>
    </source>
</evidence>
<gene>
    <name evidence="2" type="ORF">SDC9_40165</name>
</gene>
<proteinExistence type="predicted"/>
<dbReference type="InterPro" id="IPR011579">
    <property type="entry name" value="ATPase_dom"/>
</dbReference>
<name>A0A644VRW5_9ZZZZ</name>
<dbReference type="PANTHER" id="PTHR34301">
    <property type="entry name" value="DNA-BINDING PROTEIN-RELATED"/>
    <property type="match status" value="1"/>
</dbReference>
<accession>A0A644VRW5</accession>
<dbReference type="AlphaFoldDB" id="A0A644VRW5"/>
<dbReference type="GO" id="GO:0005524">
    <property type="term" value="F:ATP binding"/>
    <property type="evidence" value="ECO:0007669"/>
    <property type="project" value="InterPro"/>
</dbReference>
<dbReference type="PANTHER" id="PTHR34301:SF8">
    <property type="entry name" value="ATPASE DOMAIN-CONTAINING PROTEIN"/>
    <property type="match status" value="1"/>
</dbReference>
<dbReference type="EMBL" id="VSSQ01000411">
    <property type="protein sequence ID" value="MPL94017.1"/>
    <property type="molecule type" value="Genomic_DNA"/>
</dbReference>
<dbReference type="Pfam" id="PF01637">
    <property type="entry name" value="ATPase_2"/>
    <property type="match status" value="1"/>
</dbReference>
<organism evidence="2">
    <name type="scientific">bioreactor metagenome</name>
    <dbReference type="NCBI Taxonomy" id="1076179"/>
    <lineage>
        <taxon>unclassified sequences</taxon>
        <taxon>metagenomes</taxon>
        <taxon>ecological metagenomes</taxon>
    </lineage>
</organism>
<dbReference type="SUPFAM" id="SSF52540">
    <property type="entry name" value="P-loop containing nucleoside triphosphate hydrolases"/>
    <property type="match status" value="1"/>
</dbReference>
<evidence type="ECO:0000259" key="1">
    <source>
        <dbReference type="Pfam" id="PF01637"/>
    </source>
</evidence>
<feature type="domain" description="ATPase" evidence="1">
    <location>
        <begin position="15"/>
        <end position="159"/>
    </location>
</feature>
<reference evidence="2" key="1">
    <citation type="submission" date="2019-08" db="EMBL/GenBank/DDBJ databases">
        <authorList>
            <person name="Kucharzyk K."/>
            <person name="Murdoch R.W."/>
            <person name="Higgins S."/>
            <person name="Loffler F."/>
        </authorList>
    </citation>
    <scope>NUCLEOTIDE SEQUENCE</scope>
</reference>
<protein>
    <recommendedName>
        <fullName evidence="1">ATPase domain-containing protein</fullName>
    </recommendedName>
</protein>
<sequence>MNPFVISAYKAPEFFCDREKETRAIINSVTNGVNIVLYSLRRIGKTGLIKHVFHALADRAEYELIYIDIYRTKNVDDFVNELASAMLRIDRKVWYRRVLEFLKKFRPVLTINPVTGQMEAEIRAVSEGQGPQNLDAIFQFMEQYPSKIILAIDEFQQITAYPEPGFEAFLRSKIQFLNNVNFIFSGSNRRIISSMFQDYNRPFYQSGSTLYLDKIPEDAYAAFIQQLMECTNRKITGELVLKGLQWTESFTWFTQNYFNRLWGTGVKTITGNLMKSIEQEVFAEKERDFIELRNILPENQMQLLTAIAKENSVQKPTAKEFLSAYKLGPASTVNAALRVLEQKEIIYYEQHAWQLYDVYMKRFLQATRRNHEHHPRKRPGIL</sequence>